<dbReference type="CDD" id="cd07821">
    <property type="entry name" value="PYR_PYL_RCAR_like"/>
    <property type="match status" value="1"/>
</dbReference>
<gene>
    <name evidence="1" type="ORF">DFR24_0550</name>
</gene>
<name>A0A4R7PCD9_9GAMM</name>
<dbReference type="SUPFAM" id="SSF55961">
    <property type="entry name" value="Bet v1-like"/>
    <property type="match status" value="1"/>
</dbReference>
<organism evidence="1 2">
    <name type="scientific">Panacagrimonas perspica</name>
    <dbReference type="NCBI Taxonomy" id="381431"/>
    <lineage>
        <taxon>Bacteria</taxon>
        <taxon>Pseudomonadati</taxon>
        <taxon>Pseudomonadota</taxon>
        <taxon>Gammaproteobacteria</taxon>
        <taxon>Nevskiales</taxon>
        <taxon>Nevskiaceae</taxon>
        <taxon>Panacagrimonas</taxon>
    </lineage>
</organism>
<dbReference type="Proteomes" id="UP000295341">
    <property type="component" value="Unassembled WGS sequence"/>
</dbReference>
<protein>
    <submittedName>
        <fullName evidence="1">Polyketide cyclase/dehydrase/lipid transport protein</fullName>
    </submittedName>
</protein>
<accession>A0A4R7PCD9</accession>
<keyword evidence="2" id="KW-1185">Reference proteome</keyword>
<dbReference type="OrthoDB" id="4459835at2"/>
<dbReference type="InterPro" id="IPR023393">
    <property type="entry name" value="START-like_dom_sf"/>
</dbReference>
<evidence type="ECO:0000313" key="1">
    <source>
        <dbReference type="EMBL" id="TDU31191.1"/>
    </source>
</evidence>
<dbReference type="InterPro" id="IPR019587">
    <property type="entry name" value="Polyketide_cyclase/dehydratase"/>
</dbReference>
<comment type="caution">
    <text evidence="1">The sequence shown here is derived from an EMBL/GenBank/DDBJ whole genome shotgun (WGS) entry which is preliminary data.</text>
</comment>
<evidence type="ECO:0000313" key="2">
    <source>
        <dbReference type="Proteomes" id="UP000295341"/>
    </source>
</evidence>
<dbReference type="EMBL" id="SOBT01000008">
    <property type="protein sequence ID" value="TDU31191.1"/>
    <property type="molecule type" value="Genomic_DNA"/>
</dbReference>
<reference evidence="1 2" key="1">
    <citation type="submission" date="2019-03" db="EMBL/GenBank/DDBJ databases">
        <title>Genomic Encyclopedia of Type Strains, Phase IV (KMG-IV): sequencing the most valuable type-strain genomes for metagenomic binning, comparative biology and taxonomic classification.</title>
        <authorList>
            <person name="Goeker M."/>
        </authorList>
    </citation>
    <scope>NUCLEOTIDE SEQUENCE [LARGE SCALE GENOMIC DNA]</scope>
    <source>
        <strain evidence="1 2">DSM 26377</strain>
    </source>
</reference>
<dbReference type="RefSeq" id="WP_133879800.1">
    <property type="nucleotide sequence ID" value="NZ_MWIN01000014.1"/>
</dbReference>
<sequence>MHRIDITYDSRLSLSDLFAALADHNRLGTVFGVPVRRIRDGQTEPNGVGSVRKIGPGPLGIEETVTALAPNESIDYRITRGGFPIKNHRGHIEFSAGAGSGSRVEWTIEFDSALPLAGSVLGFVLKQAINTGLKRLG</sequence>
<dbReference type="Gene3D" id="3.30.530.20">
    <property type="match status" value="1"/>
</dbReference>
<dbReference type="AlphaFoldDB" id="A0A4R7PCD9"/>
<dbReference type="Pfam" id="PF10604">
    <property type="entry name" value="Polyketide_cyc2"/>
    <property type="match status" value="1"/>
</dbReference>
<proteinExistence type="predicted"/>